<dbReference type="SUPFAM" id="SSF48498">
    <property type="entry name" value="Tetracyclin repressor-like, C-terminal domain"/>
    <property type="match status" value="1"/>
</dbReference>
<gene>
    <name evidence="6" type="ORF">F1188_14010</name>
</gene>
<keyword evidence="3" id="KW-0804">Transcription</keyword>
<dbReference type="OrthoDB" id="9796019at2"/>
<reference evidence="6 7" key="1">
    <citation type="submission" date="2019-09" db="EMBL/GenBank/DDBJ databases">
        <title>Genome sequence of Roseospira marina, one of the more divergent members of the non-sulfur purple photosynthetic bacterial family, the Rhodospirillaceae.</title>
        <authorList>
            <person name="Meyer T."/>
            <person name="Kyndt J."/>
        </authorList>
    </citation>
    <scope>NUCLEOTIDE SEQUENCE [LARGE SCALE GENOMIC DNA]</scope>
    <source>
        <strain evidence="6 7">DSM 15113</strain>
    </source>
</reference>
<evidence type="ECO:0000256" key="1">
    <source>
        <dbReference type="ARBA" id="ARBA00023015"/>
    </source>
</evidence>
<dbReference type="InterPro" id="IPR001647">
    <property type="entry name" value="HTH_TetR"/>
</dbReference>
<dbReference type="Gene3D" id="1.10.357.10">
    <property type="entry name" value="Tetracycline Repressor, domain 2"/>
    <property type="match status" value="1"/>
</dbReference>
<proteinExistence type="predicted"/>
<feature type="domain" description="HTH tetR-type" evidence="5">
    <location>
        <begin position="14"/>
        <end position="74"/>
    </location>
</feature>
<dbReference type="Pfam" id="PF00440">
    <property type="entry name" value="TetR_N"/>
    <property type="match status" value="1"/>
</dbReference>
<sequence>MTGRCGPRPGGRSARVQAAVHEAVRALQSEGSRLELTVPAIAARAGVTPSTIYRRWGDLGQLLSDVALDRLRPDSAPSDTGSFRGDMEAWLAQYIDDMASDFGRALLRDLLSSPTALNAGTCADALKAQFDQICARAEARGEDVPTSTVLMDHIFAPLVFRLLFSTDSVDMTTAETLLNRLYPVATPSDAAPPPRG</sequence>
<dbReference type="Proteomes" id="UP000324065">
    <property type="component" value="Unassembled WGS sequence"/>
</dbReference>
<evidence type="ECO:0000256" key="3">
    <source>
        <dbReference type="ARBA" id="ARBA00023163"/>
    </source>
</evidence>
<dbReference type="Gene3D" id="1.10.10.60">
    <property type="entry name" value="Homeodomain-like"/>
    <property type="match status" value="1"/>
</dbReference>
<dbReference type="PANTHER" id="PTHR30055:SF148">
    <property type="entry name" value="TETR-FAMILY TRANSCRIPTIONAL REGULATOR"/>
    <property type="match status" value="1"/>
</dbReference>
<keyword evidence="7" id="KW-1185">Reference proteome</keyword>
<organism evidence="6 7">
    <name type="scientific">Roseospira marina</name>
    <dbReference type="NCBI Taxonomy" id="140057"/>
    <lineage>
        <taxon>Bacteria</taxon>
        <taxon>Pseudomonadati</taxon>
        <taxon>Pseudomonadota</taxon>
        <taxon>Alphaproteobacteria</taxon>
        <taxon>Rhodospirillales</taxon>
        <taxon>Rhodospirillaceae</taxon>
        <taxon>Roseospira</taxon>
    </lineage>
</organism>
<accession>A0A5M6IB02</accession>
<evidence type="ECO:0000256" key="2">
    <source>
        <dbReference type="ARBA" id="ARBA00023125"/>
    </source>
</evidence>
<dbReference type="InterPro" id="IPR011075">
    <property type="entry name" value="TetR_C"/>
</dbReference>
<keyword evidence="2 4" id="KW-0238">DNA-binding</keyword>
<comment type="caution">
    <text evidence="6">The sequence shown here is derived from an EMBL/GenBank/DDBJ whole genome shotgun (WGS) entry which is preliminary data.</text>
</comment>
<protein>
    <submittedName>
        <fullName evidence="6">TetR/AcrR family transcriptional regulator</fullName>
    </submittedName>
</protein>
<dbReference type="InterPro" id="IPR050109">
    <property type="entry name" value="HTH-type_TetR-like_transc_reg"/>
</dbReference>
<dbReference type="GO" id="GO:0000976">
    <property type="term" value="F:transcription cis-regulatory region binding"/>
    <property type="evidence" value="ECO:0007669"/>
    <property type="project" value="TreeGrafter"/>
</dbReference>
<evidence type="ECO:0000313" key="6">
    <source>
        <dbReference type="EMBL" id="KAA5604925.1"/>
    </source>
</evidence>
<dbReference type="SUPFAM" id="SSF46689">
    <property type="entry name" value="Homeodomain-like"/>
    <property type="match status" value="1"/>
</dbReference>
<dbReference type="AlphaFoldDB" id="A0A5M6IB02"/>
<dbReference type="InterPro" id="IPR036271">
    <property type="entry name" value="Tet_transcr_reg_TetR-rel_C_sf"/>
</dbReference>
<evidence type="ECO:0000256" key="4">
    <source>
        <dbReference type="PROSITE-ProRule" id="PRU00335"/>
    </source>
</evidence>
<dbReference type="GO" id="GO:0003700">
    <property type="term" value="F:DNA-binding transcription factor activity"/>
    <property type="evidence" value="ECO:0007669"/>
    <property type="project" value="TreeGrafter"/>
</dbReference>
<dbReference type="PANTHER" id="PTHR30055">
    <property type="entry name" value="HTH-TYPE TRANSCRIPTIONAL REGULATOR RUTR"/>
    <property type="match status" value="1"/>
</dbReference>
<evidence type="ECO:0000259" key="5">
    <source>
        <dbReference type="PROSITE" id="PS50977"/>
    </source>
</evidence>
<dbReference type="Pfam" id="PF16859">
    <property type="entry name" value="TetR_C_11"/>
    <property type="match status" value="1"/>
</dbReference>
<dbReference type="PROSITE" id="PS50977">
    <property type="entry name" value="HTH_TETR_2"/>
    <property type="match status" value="1"/>
</dbReference>
<name>A0A5M6IB02_9PROT</name>
<evidence type="ECO:0000313" key="7">
    <source>
        <dbReference type="Proteomes" id="UP000324065"/>
    </source>
</evidence>
<keyword evidence="1" id="KW-0805">Transcription regulation</keyword>
<feature type="DNA-binding region" description="H-T-H motif" evidence="4">
    <location>
        <begin position="37"/>
        <end position="56"/>
    </location>
</feature>
<dbReference type="InterPro" id="IPR009057">
    <property type="entry name" value="Homeodomain-like_sf"/>
</dbReference>
<dbReference type="EMBL" id="VWPJ01000013">
    <property type="protein sequence ID" value="KAA5604925.1"/>
    <property type="molecule type" value="Genomic_DNA"/>
</dbReference>